<feature type="chain" id="PRO_5035771288" description="Secreted protein" evidence="1">
    <location>
        <begin position="26"/>
        <end position="85"/>
    </location>
</feature>
<evidence type="ECO:0008006" key="4">
    <source>
        <dbReference type="Google" id="ProtNLM"/>
    </source>
</evidence>
<keyword evidence="1" id="KW-0732">Signal</keyword>
<reference evidence="2" key="1">
    <citation type="submission" date="2020-06" db="EMBL/GenBank/DDBJ databases">
        <title>WGS assembly of Ceratodon purpureus strain R40.</title>
        <authorList>
            <person name="Carey S.B."/>
            <person name="Jenkins J."/>
            <person name="Shu S."/>
            <person name="Lovell J.T."/>
            <person name="Sreedasyam A."/>
            <person name="Maumus F."/>
            <person name="Tiley G.P."/>
            <person name="Fernandez-Pozo N."/>
            <person name="Barry K."/>
            <person name="Chen C."/>
            <person name="Wang M."/>
            <person name="Lipzen A."/>
            <person name="Daum C."/>
            <person name="Saski C.A."/>
            <person name="Payton A.C."/>
            <person name="Mcbreen J.C."/>
            <person name="Conrad R.E."/>
            <person name="Kollar L.M."/>
            <person name="Olsson S."/>
            <person name="Huttunen S."/>
            <person name="Landis J.B."/>
            <person name="Wickett N.J."/>
            <person name="Johnson M.G."/>
            <person name="Rensing S.A."/>
            <person name="Grimwood J."/>
            <person name="Schmutz J."/>
            <person name="Mcdaniel S.F."/>
        </authorList>
    </citation>
    <scope>NUCLEOTIDE SEQUENCE</scope>
    <source>
        <strain evidence="2">R40</strain>
    </source>
</reference>
<dbReference type="EMBL" id="CM026431">
    <property type="protein sequence ID" value="KAG0558192.1"/>
    <property type="molecule type" value="Genomic_DNA"/>
</dbReference>
<feature type="signal peptide" evidence="1">
    <location>
        <begin position="1"/>
        <end position="25"/>
    </location>
</feature>
<sequence length="85" mass="9482">MLPGGAHIRSLVVNLSLLYFWGSWIVHPCRERASNPALGYSSALQASPVLLRSHLLSLVSLCPGQGLFWCSAWQAAFRYTFYPFP</sequence>
<dbReference type="Proteomes" id="UP000822688">
    <property type="component" value="Chromosome 10"/>
</dbReference>
<protein>
    <recommendedName>
        <fullName evidence="4">Secreted protein</fullName>
    </recommendedName>
</protein>
<organism evidence="2 3">
    <name type="scientific">Ceratodon purpureus</name>
    <name type="common">Fire moss</name>
    <name type="synonym">Dicranum purpureum</name>
    <dbReference type="NCBI Taxonomy" id="3225"/>
    <lineage>
        <taxon>Eukaryota</taxon>
        <taxon>Viridiplantae</taxon>
        <taxon>Streptophyta</taxon>
        <taxon>Embryophyta</taxon>
        <taxon>Bryophyta</taxon>
        <taxon>Bryophytina</taxon>
        <taxon>Bryopsida</taxon>
        <taxon>Dicranidae</taxon>
        <taxon>Pseudoditrichales</taxon>
        <taxon>Ditrichaceae</taxon>
        <taxon>Ceratodon</taxon>
    </lineage>
</organism>
<comment type="caution">
    <text evidence="2">The sequence shown here is derived from an EMBL/GenBank/DDBJ whole genome shotgun (WGS) entry which is preliminary data.</text>
</comment>
<gene>
    <name evidence="2" type="ORF">KC19_10G011300</name>
</gene>
<name>A0A8T0GMD5_CERPU</name>
<proteinExistence type="predicted"/>
<evidence type="ECO:0000256" key="1">
    <source>
        <dbReference type="SAM" id="SignalP"/>
    </source>
</evidence>
<keyword evidence="3" id="KW-1185">Reference proteome</keyword>
<accession>A0A8T0GMD5</accession>
<evidence type="ECO:0000313" key="3">
    <source>
        <dbReference type="Proteomes" id="UP000822688"/>
    </source>
</evidence>
<dbReference type="AlphaFoldDB" id="A0A8T0GMD5"/>
<evidence type="ECO:0000313" key="2">
    <source>
        <dbReference type="EMBL" id="KAG0558192.1"/>
    </source>
</evidence>